<evidence type="ECO:0000259" key="2">
    <source>
        <dbReference type="Pfam" id="PF25355"/>
    </source>
</evidence>
<evidence type="ECO:0000313" key="3">
    <source>
        <dbReference type="EMBL" id="PPF66525.1"/>
    </source>
</evidence>
<dbReference type="Proteomes" id="UP000239241">
    <property type="component" value="Unassembled WGS sequence"/>
</dbReference>
<feature type="compositionally biased region" description="Basic residues" evidence="1">
    <location>
        <begin position="1"/>
        <end position="10"/>
    </location>
</feature>
<evidence type="ECO:0000313" key="4">
    <source>
        <dbReference type="Proteomes" id="UP000239241"/>
    </source>
</evidence>
<organism evidence="3 4">
    <name type="scientific">Clavibacter michiganensis</name>
    <dbReference type="NCBI Taxonomy" id="28447"/>
    <lineage>
        <taxon>Bacteria</taxon>
        <taxon>Bacillati</taxon>
        <taxon>Actinomycetota</taxon>
        <taxon>Actinomycetes</taxon>
        <taxon>Micrococcales</taxon>
        <taxon>Microbacteriaceae</taxon>
        <taxon>Clavibacter</taxon>
    </lineage>
</organism>
<dbReference type="Pfam" id="PF25355">
    <property type="entry name" value="DUF7882"/>
    <property type="match status" value="1"/>
</dbReference>
<dbReference type="InterPro" id="IPR057204">
    <property type="entry name" value="DUF7882"/>
</dbReference>
<proteinExistence type="predicted"/>
<comment type="caution">
    <text evidence="3">The sequence shown here is derived from an EMBL/GenBank/DDBJ whole genome shotgun (WGS) entry which is preliminary data.</text>
</comment>
<gene>
    <name evidence="3" type="ORF">C5E16_11255</name>
</gene>
<feature type="domain" description="DUF7882" evidence="2">
    <location>
        <begin position="11"/>
        <end position="75"/>
    </location>
</feature>
<protein>
    <submittedName>
        <fullName evidence="3">ATP-dependent DNA ligase</fullName>
    </submittedName>
</protein>
<sequence>MAVRTRSGRAARREGFASSWRVPGSESGGRRTVWIHPGVPVEFHFAEDAPVIDRAWADALMRTADTAAGLHLVPESGAGAPGAGAPGE</sequence>
<evidence type="ECO:0000256" key="1">
    <source>
        <dbReference type="SAM" id="MobiDB-lite"/>
    </source>
</evidence>
<name>A0A2S5VS74_9MICO</name>
<dbReference type="EMBL" id="PSXY01000019">
    <property type="protein sequence ID" value="PPF66525.1"/>
    <property type="molecule type" value="Genomic_DNA"/>
</dbReference>
<reference evidence="3 4" key="1">
    <citation type="submission" date="2018-02" db="EMBL/GenBank/DDBJ databases">
        <title>Bacteriophage NCPPB3778 and a type I-E CRISPR drive the evolution of the US Biological Select Agent, Rathayibacter toxicus.</title>
        <authorList>
            <person name="Davis E.W.II."/>
            <person name="Tabima J.F."/>
            <person name="Weisberg A.J."/>
            <person name="Lopes L.D."/>
            <person name="Wiseman M.S."/>
            <person name="Wiseman M.S."/>
            <person name="Pupko T."/>
            <person name="Belcher M.S."/>
            <person name="Sechler A.J."/>
            <person name="Tancos M.A."/>
            <person name="Schroeder B.K."/>
            <person name="Murray T.D."/>
            <person name="Luster D.G."/>
            <person name="Schneider W.L."/>
            <person name="Rogers E."/>
            <person name="Andreote F.D."/>
            <person name="Grunwald N.J."/>
            <person name="Putnam M.L."/>
            <person name="Chang J.H."/>
        </authorList>
    </citation>
    <scope>NUCLEOTIDE SEQUENCE [LARGE SCALE GENOMIC DNA]</scope>
    <source>
        <strain evidence="3 4">AY1B3</strain>
    </source>
</reference>
<accession>A0A2S5VS74</accession>
<feature type="region of interest" description="Disordered" evidence="1">
    <location>
        <begin position="1"/>
        <end position="30"/>
    </location>
</feature>
<dbReference type="AlphaFoldDB" id="A0A2S5VS74"/>
<keyword evidence="3" id="KW-0436">Ligase</keyword>
<dbReference type="GO" id="GO:0016874">
    <property type="term" value="F:ligase activity"/>
    <property type="evidence" value="ECO:0007669"/>
    <property type="project" value="UniProtKB-KW"/>
</dbReference>